<gene>
    <name evidence="1" type="ORF">C7444_12318</name>
</gene>
<accession>A0A318H693</accession>
<dbReference type="EMBL" id="QJJS01000023">
    <property type="protein sequence ID" value="PXW92767.1"/>
    <property type="molecule type" value="Genomic_DNA"/>
</dbReference>
<sequence length="81" mass="8895">MAQVMPLSEFMLEVMRFDPALDRLLLPPPPGGGAPDTGQDSDWQWFEATLEPSTGMEITEHLLPLGMAPEDFIALIRNGNA</sequence>
<name>A0A318H693_9BURK</name>
<organism evidence="1 2">
    <name type="scientific">Sphaerotilus hippei</name>
    <dbReference type="NCBI Taxonomy" id="744406"/>
    <lineage>
        <taxon>Bacteria</taxon>
        <taxon>Pseudomonadati</taxon>
        <taxon>Pseudomonadota</taxon>
        <taxon>Betaproteobacteria</taxon>
        <taxon>Burkholderiales</taxon>
        <taxon>Sphaerotilaceae</taxon>
        <taxon>Sphaerotilus</taxon>
    </lineage>
</organism>
<evidence type="ECO:0000313" key="2">
    <source>
        <dbReference type="Proteomes" id="UP000247811"/>
    </source>
</evidence>
<dbReference type="AlphaFoldDB" id="A0A318H693"/>
<reference evidence="1 2" key="1">
    <citation type="submission" date="2018-05" db="EMBL/GenBank/DDBJ databases">
        <title>Genomic Encyclopedia of Type Strains, Phase IV (KMG-IV): sequencing the most valuable type-strain genomes for metagenomic binning, comparative biology and taxonomic classification.</title>
        <authorList>
            <person name="Goeker M."/>
        </authorList>
    </citation>
    <scope>NUCLEOTIDE SEQUENCE [LARGE SCALE GENOMIC DNA]</scope>
    <source>
        <strain evidence="1 2">DSM 566</strain>
    </source>
</reference>
<comment type="caution">
    <text evidence="1">The sequence shown here is derived from an EMBL/GenBank/DDBJ whole genome shotgun (WGS) entry which is preliminary data.</text>
</comment>
<evidence type="ECO:0000313" key="1">
    <source>
        <dbReference type="EMBL" id="PXW92767.1"/>
    </source>
</evidence>
<dbReference type="Proteomes" id="UP000247811">
    <property type="component" value="Unassembled WGS sequence"/>
</dbReference>
<dbReference type="RefSeq" id="WP_146219441.1">
    <property type="nucleotide sequence ID" value="NZ_QJJS01000023.1"/>
</dbReference>
<protein>
    <submittedName>
        <fullName evidence="1">Uncharacterized protein</fullName>
    </submittedName>
</protein>
<keyword evidence="2" id="KW-1185">Reference proteome</keyword>
<proteinExistence type="predicted"/>